<sequence length="272" mass="29897">MAARPHVPQFGKWENQDNVPYTMAFDKARKGRGAGGKMINPNDPQENPEMFANMRAGTAPPPARNRAQTPEANGRGGPVKPLQEPRMGREDYGNPPRQFAPSPSPARNENFGSRKTTPGDSVNQQHSSHGSHLGRQPRQSAGSEYSFERSPMHPVYQAKLGGRGSASPAWDGKNSINDSSHGASVAKSRMKQSTRVDESPDRSAAVPRFGDWDESNPEGGDYTGIFNKVREERNQTPSHDEGRRIPYRTSHRPNSDGHAKGGCFSFFAKWCS</sequence>
<dbReference type="Pfam" id="PF05627">
    <property type="entry name" value="AvrRpt-cleavage"/>
    <property type="match status" value="2"/>
</dbReference>
<dbReference type="AlphaFoldDB" id="A0AAV1DKD3"/>
<dbReference type="InterPro" id="IPR040387">
    <property type="entry name" value="RIN4/NOI4"/>
</dbReference>
<organism evidence="3 4">
    <name type="scientific">Oldenlandia corymbosa var. corymbosa</name>
    <dbReference type="NCBI Taxonomy" id="529605"/>
    <lineage>
        <taxon>Eukaryota</taxon>
        <taxon>Viridiplantae</taxon>
        <taxon>Streptophyta</taxon>
        <taxon>Embryophyta</taxon>
        <taxon>Tracheophyta</taxon>
        <taxon>Spermatophyta</taxon>
        <taxon>Magnoliopsida</taxon>
        <taxon>eudicotyledons</taxon>
        <taxon>Gunneridae</taxon>
        <taxon>Pentapetalae</taxon>
        <taxon>asterids</taxon>
        <taxon>lamiids</taxon>
        <taxon>Gentianales</taxon>
        <taxon>Rubiaceae</taxon>
        <taxon>Rubioideae</taxon>
        <taxon>Spermacoceae</taxon>
        <taxon>Hedyotis-Oldenlandia complex</taxon>
        <taxon>Oldenlandia</taxon>
    </lineage>
</organism>
<evidence type="ECO:0000256" key="1">
    <source>
        <dbReference type="SAM" id="MobiDB-lite"/>
    </source>
</evidence>
<protein>
    <submittedName>
        <fullName evidence="3">OLC1v1006759C3</fullName>
    </submittedName>
</protein>
<accession>A0AAV1DKD3</accession>
<evidence type="ECO:0000313" key="3">
    <source>
        <dbReference type="EMBL" id="CAI9107409.1"/>
    </source>
</evidence>
<dbReference type="EMBL" id="OX459122">
    <property type="protein sequence ID" value="CAI9107409.1"/>
    <property type="molecule type" value="Genomic_DNA"/>
</dbReference>
<keyword evidence="4" id="KW-1185">Reference proteome</keyword>
<dbReference type="PANTHER" id="PTHR33159">
    <property type="entry name" value="RPM1-INTERACTING PROTEIN 4 (RIN4) FAMILY PROTEIN"/>
    <property type="match status" value="1"/>
</dbReference>
<evidence type="ECO:0000259" key="2">
    <source>
        <dbReference type="Pfam" id="PF05627"/>
    </source>
</evidence>
<feature type="region of interest" description="Disordered" evidence="1">
    <location>
        <begin position="28"/>
        <end position="258"/>
    </location>
</feature>
<reference evidence="3" key="1">
    <citation type="submission" date="2023-03" db="EMBL/GenBank/DDBJ databases">
        <authorList>
            <person name="Julca I."/>
        </authorList>
    </citation>
    <scope>NUCLEOTIDE SEQUENCE</scope>
</reference>
<evidence type="ECO:0000313" key="4">
    <source>
        <dbReference type="Proteomes" id="UP001161247"/>
    </source>
</evidence>
<name>A0AAV1DKD3_OLDCO</name>
<feature type="compositionally biased region" description="Basic and acidic residues" evidence="1">
    <location>
        <begin position="228"/>
        <end position="244"/>
    </location>
</feature>
<dbReference type="Proteomes" id="UP001161247">
    <property type="component" value="Chromosome 5"/>
</dbReference>
<dbReference type="InterPro" id="IPR008700">
    <property type="entry name" value="TypeIII_avirulence_cleave"/>
</dbReference>
<proteinExistence type="predicted"/>
<feature type="domain" description="RIN4 pathogenic type III effector avirulence factor Avr cleavage site" evidence="2">
    <location>
        <begin position="202"/>
        <end position="233"/>
    </location>
</feature>
<dbReference type="GO" id="GO:0005886">
    <property type="term" value="C:plasma membrane"/>
    <property type="evidence" value="ECO:0007669"/>
    <property type="project" value="TreeGrafter"/>
</dbReference>
<dbReference type="PANTHER" id="PTHR33159:SF6">
    <property type="entry name" value="RPM1-INTERACTING PROTEIN 4"/>
    <property type="match status" value="1"/>
</dbReference>
<feature type="domain" description="RIN4 pathogenic type III effector avirulence factor Avr cleavage site" evidence="2">
    <location>
        <begin position="3"/>
        <end position="32"/>
    </location>
</feature>
<feature type="compositionally biased region" description="Polar residues" evidence="1">
    <location>
        <begin position="105"/>
        <end position="130"/>
    </location>
</feature>
<gene>
    <name evidence="3" type="ORF">OLC1_LOCUS15729</name>
</gene>